<proteinExistence type="predicted"/>
<gene>
    <name evidence="1" type="ORF">FB389_1322</name>
</gene>
<keyword evidence="2" id="KW-1185">Reference proteome</keyword>
<organism evidence="1 2">
    <name type="scientific">Rarobacter incanus</name>
    <dbReference type="NCBI Taxonomy" id="153494"/>
    <lineage>
        <taxon>Bacteria</taxon>
        <taxon>Bacillati</taxon>
        <taxon>Actinomycetota</taxon>
        <taxon>Actinomycetes</taxon>
        <taxon>Micrococcales</taxon>
        <taxon>Rarobacteraceae</taxon>
        <taxon>Rarobacter</taxon>
    </lineage>
</organism>
<dbReference type="Proteomes" id="UP000316181">
    <property type="component" value="Unassembled WGS sequence"/>
</dbReference>
<dbReference type="EMBL" id="VFNV01000001">
    <property type="protein sequence ID" value="TQK76637.1"/>
    <property type="molecule type" value="Genomic_DNA"/>
</dbReference>
<reference evidence="1 2" key="1">
    <citation type="submission" date="2019-06" db="EMBL/GenBank/DDBJ databases">
        <title>Sequencing the genomes of 1000 actinobacteria strains.</title>
        <authorList>
            <person name="Klenk H.-P."/>
        </authorList>
    </citation>
    <scope>NUCLEOTIDE SEQUENCE [LARGE SCALE GENOMIC DNA]</scope>
    <source>
        <strain evidence="1 2">DSM 10596</strain>
    </source>
</reference>
<dbReference type="AlphaFoldDB" id="A0A542SR01"/>
<comment type="caution">
    <text evidence="1">The sequence shown here is derived from an EMBL/GenBank/DDBJ whole genome shotgun (WGS) entry which is preliminary data.</text>
</comment>
<sequence>MKTTRKRSPHGLVIAETCGQIHIRTATVRFPAFGRVLTDEGLRWAPDLGEGDGELVAVGDPSVRDLRVWVGDEFTQGDAGRVVRALQRHGIEAYGYEPQYRRDGEGPFVQYRRSGPMPMTRAGVVFNIDFGFEDGSWYFGSPLVLGRVGAILQQHCREFWPWVDARGYAALAVHASDPGWRRANRAIEASGIAVYDDVFRPVEDG</sequence>
<accession>A0A542SR01</accession>
<name>A0A542SR01_9MICO</name>
<protein>
    <submittedName>
        <fullName evidence="1">Uncharacterized protein</fullName>
    </submittedName>
</protein>
<evidence type="ECO:0000313" key="2">
    <source>
        <dbReference type="Proteomes" id="UP000316181"/>
    </source>
</evidence>
<evidence type="ECO:0000313" key="1">
    <source>
        <dbReference type="EMBL" id="TQK76637.1"/>
    </source>
</evidence>